<name>A0A7V4TIZ4_9BACT</name>
<dbReference type="InterPro" id="IPR036397">
    <property type="entry name" value="RNaseH_sf"/>
</dbReference>
<dbReference type="SUPFAM" id="SSF53098">
    <property type="entry name" value="Ribonuclease H-like"/>
    <property type="match status" value="1"/>
</dbReference>
<proteinExistence type="predicted"/>
<dbReference type="GO" id="GO:0004523">
    <property type="term" value="F:RNA-DNA hybrid ribonuclease activity"/>
    <property type="evidence" value="ECO:0007669"/>
    <property type="project" value="InterPro"/>
</dbReference>
<dbReference type="EMBL" id="DTIY01000076">
    <property type="protein sequence ID" value="HGY40149.1"/>
    <property type="molecule type" value="Genomic_DNA"/>
</dbReference>
<dbReference type="CDD" id="cd09279">
    <property type="entry name" value="RNase_HI_like"/>
    <property type="match status" value="1"/>
</dbReference>
<dbReference type="InterPro" id="IPR002156">
    <property type="entry name" value="RNaseH_domain"/>
</dbReference>
<dbReference type="AlphaFoldDB" id="A0A7V4TIZ4"/>
<dbReference type="GO" id="GO:0003676">
    <property type="term" value="F:nucleic acid binding"/>
    <property type="evidence" value="ECO:0007669"/>
    <property type="project" value="InterPro"/>
</dbReference>
<gene>
    <name evidence="2" type="ORF">ENW11_10140</name>
</gene>
<dbReference type="Pfam" id="PF13456">
    <property type="entry name" value="RVT_3"/>
    <property type="match status" value="1"/>
</dbReference>
<dbReference type="InterPro" id="IPR012337">
    <property type="entry name" value="RNaseH-like_sf"/>
</dbReference>
<organism evidence="2">
    <name type="scientific">Candidatus Caldatribacterium saccharofermentans</name>
    <dbReference type="NCBI Taxonomy" id="1454753"/>
    <lineage>
        <taxon>Bacteria</taxon>
        <taxon>Pseudomonadati</taxon>
        <taxon>Atribacterota</taxon>
        <taxon>Atribacteria</taxon>
        <taxon>Atribacterales</taxon>
        <taxon>Candidatus Caldatribacteriaceae</taxon>
        <taxon>Candidatus Caldatribacterium</taxon>
    </lineage>
</organism>
<comment type="caution">
    <text evidence="2">The sequence shown here is derived from an EMBL/GenBank/DDBJ whole genome shotgun (WGS) entry which is preliminary data.</text>
</comment>
<sequence length="144" mass="16122">MDDSSAEPLDELLVFVDGASKGNPGESAAAFVVCDGDGNVLFEMASRIGIATNNEAEYWALLLALDFLRQWKVKRLSVFSDSELLVRQLQGTYRVRSPRLSSLHQLVKERIQGFPSFTITHIPREKNRRADSLASEILTSRVRL</sequence>
<evidence type="ECO:0000259" key="1">
    <source>
        <dbReference type="PROSITE" id="PS50879"/>
    </source>
</evidence>
<dbReference type="Gene3D" id="3.30.420.10">
    <property type="entry name" value="Ribonuclease H-like superfamily/Ribonuclease H"/>
    <property type="match status" value="1"/>
</dbReference>
<protein>
    <submittedName>
        <fullName evidence="2">Ribonuclease HI family protein</fullName>
    </submittedName>
</protein>
<dbReference type="RefSeq" id="WP_017873228.1">
    <property type="nucleotide sequence ID" value="NZ_CP187957.1"/>
</dbReference>
<evidence type="ECO:0000313" key="2">
    <source>
        <dbReference type="EMBL" id="HGY40149.1"/>
    </source>
</evidence>
<dbReference type="PROSITE" id="PS50879">
    <property type="entry name" value="RNASE_H_1"/>
    <property type="match status" value="1"/>
</dbReference>
<feature type="domain" description="RNase H type-1" evidence="1">
    <location>
        <begin position="8"/>
        <end position="139"/>
    </location>
</feature>
<dbReference type="PANTHER" id="PTHR46387:SF2">
    <property type="entry name" value="RIBONUCLEASE HI"/>
    <property type="match status" value="1"/>
</dbReference>
<dbReference type="PANTHER" id="PTHR46387">
    <property type="entry name" value="POLYNUCLEOTIDYL TRANSFERASE, RIBONUCLEASE H-LIKE SUPERFAMILY PROTEIN"/>
    <property type="match status" value="1"/>
</dbReference>
<reference evidence="2" key="1">
    <citation type="journal article" date="2020" name="mSystems">
        <title>Genome- and Community-Level Interaction Insights into Carbon Utilization and Element Cycling Functions of Hydrothermarchaeota in Hydrothermal Sediment.</title>
        <authorList>
            <person name="Zhou Z."/>
            <person name="Liu Y."/>
            <person name="Xu W."/>
            <person name="Pan J."/>
            <person name="Luo Z.H."/>
            <person name="Li M."/>
        </authorList>
    </citation>
    <scope>NUCLEOTIDE SEQUENCE [LARGE SCALE GENOMIC DNA]</scope>
    <source>
        <strain evidence="2">SpSt-82</strain>
    </source>
</reference>
<accession>A0A7V4TIZ4</accession>